<feature type="non-terminal residue" evidence="2">
    <location>
        <position position="1"/>
    </location>
</feature>
<gene>
    <name evidence="2" type="ORF">GIB67_032095</name>
</gene>
<dbReference type="PANTHER" id="PTHR46309:SF1">
    <property type="entry name" value="PHD FINGER PROTEIN 12"/>
    <property type="match status" value="1"/>
</dbReference>
<accession>A0A7J7MWX4</accession>
<dbReference type="AlphaFoldDB" id="A0A7J7MWX4"/>
<evidence type="ECO:0000259" key="1">
    <source>
        <dbReference type="Pfam" id="PF23209"/>
    </source>
</evidence>
<proteinExistence type="predicted"/>
<evidence type="ECO:0000313" key="2">
    <source>
        <dbReference type="EMBL" id="KAF6159324.1"/>
    </source>
</evidence>
<evidence type="ECO:0000313" key="3">
    <source>
        <dbReference type="Proteomes" id="UP000541444"/>
    </source>
</evidence>
<dbReference type="EMBL" id="JACGCM010001193">
    <property type="protein sequence ID" value="KAF6159324.1"/>
    <property type="molecule type" value="Genomic_DNA"/>
</dbReference>
<protein>
    <recommendedName>
        <fullName evidence="1">Increased DNA methylation 1 C-terminal domain-containing protein</fullName>
    </recommendedName>
</protein>
<reference evidence="2 3" key="1">
    <citation type="journal article" date="2020" name="IScience">
        <title>Genome Sequencing of the Endangered Kingdonia uniflora (Circaeasteraceae, Ranunculales) Reveals Potential Mechanisms of Evolutionary Specialization.</title>
        <authorList>
            <person name="Sun Y."/>
            <person name="Deng T."/>
            <person name="Zhang A."/>
            <person name="Moore M.J."/>
            <person name="Landis J.B."/>
            <person name="Lin N."/>
            <person name="Zhang H."/>
            <person name="Zhang X."/>
            <person name="Huang J."/>
            <person name="Zhang X."/>
            <person name="Sun H."/>
            <person name="Wang H."/>
        </authorList>
    </citation>
    <scope>NUCLEOTIDE SEQUENCE [LARGE SCALE GENOMIC DNA]</scope>
    <source>
        <strain evidence="2">TB1705</strain>
        <tissue evidence="2">Leaf</tissue>
    </source>
</reference>
<comment type="caution">
    <text evidence="2">The sequence shown here is derived from an EMBL/GenBank/DDBJ whole genome shotgun (WGS) entry which is preliminary data.</text>
</comment>
<dbReference type="GO" id="GO:0005634">
    <property type="term" value="C:nucleus"/>
    <property type="evidence" value="ECO:0007669"/>
    <property type="project" value="TreeGrafter"/>
</dbReference>
<dbReference type="GO" id="GO:0020037">
    <property type="term" value="F:heme binding"/>
    <property type="evidence" value="ECO:0007669"/>
    <property type="project" value="InterPro"/>
</dbReference>
<feature type="domain" description="Increased DNA methylation 1 C-terminal" evidence="1">
    <location>
        <begin position="59"/>
        <end position="109"/>
    </location>
</feature>
<dbReference type="GO" id="GO:0003714">
    <property type="term" value="F:transcription corepressor activity"/>
    <property type="evidence" value="ECO:0007669"/>
    <property type="project" value="InterPro"/>
</dbReference>
<organism evidence="2 3">
    <name type="scientific">Kingdonia uniflora</name>
    <dbReference type="NCBI Taxonomy" id="39325"/>
    <lineage>
        <taxon>Eukaryota</taxon>
        <taxon>Viridiplantae</taxon>
        <taxon>Streptophyta</taxon>
        <taxon>Embryophyta</taxon>
        <taxon>Tracheophyta</taxon>
        <taxon>Spermatophyta</taxon>
        <taxon>Magnoliopsida</taxon>
        <taxon>Ranunculales</taxon>
        <taxon>Circaeasteraceae</taxon>
        <taxon>Kingdonia</taxon>
    </lineage>
</organism>
<dbReference type="InterPro" id="IPR036396">
    <property type="entry name" value="Cyt_P450_sf"/>
</dbReference>
<name>A0A7J7MWX4_9MAGN</name>
<dbReference type="GO" id="GO:0004497">
    <property type="term" value="F:monooxygenase activity"/>
    <property type="evidence" value="ECO:0007669"/>
    <property type="project" value="InterPro"/>
</dbReference>
<dbReference type="GO" id="GO:0005506">
    <property type="term" value="F:iron ion binding"/>
    <property type="evidence" value="ECO:0007669"/>
    <property type="project" value="InterPro"/>
</dbReference>
<keyword evidence="3" id="KW-1185">Reference proteome</keyword>
<dbReference type="PANTHER" id="PTHR46309">
    <property type="entry name" value="PHD FINGER PROTEIN 12"/>
    <property type="match status" value="1"/>
</dbReference>
<dbReference type="OrthoDB" id="429143at2759"/>
<dbReference type="Gene3D" id="1.10.630.10">
    <property type="entry name" value="Cytochrome P450"/>
    <property type="match status" value="1"/>
</dbReference>
<dbReference type="GO" id="GO:0006357">
    <property type="term" value="P:regulation of transcription by RNA polymerase II"/>
    <property type="evidence" value="ECO:0007669"/>
    <property type="project" value="TreeGrafter"/>
</dbReference>
<dbReference type="InterPro" id="IPR042163">
    <property type="entry name" value="PHF12"/>
</dbReference>
<dbReference type="GO" id="GO:0016705">
    <property type="term" value="F:oxidoreductase activity, acting on paired donors, with incorporation or reduction of molecular oxygen"/>
    <property type="evidence" value="ECO:0007669"/>
    <property type="project" value="InterPro"/>
</dbReference>
<dbReference type="SUPFAM" id="SSF48264">
    <property type="entry name" value="Cytochrome P450"/>
    <property type="match status" value="1"/>
</dbReference>
<dbReference type="InterPro" id="IPR056511">
    <property type="entry name" value="IDM1_C"/>
</dbReference>
<dbReference type="Pfam" id="PF23209">
    <property type="entry name" value="IDM1_C"/>
    <property type="match status" value="1"/>
</dbReference>
<dbReference type="Proteomes" id="UP000541444">
    <property type="component" value="Unassembled WGS sequence"/>
</dbReference>
<sequence length="175" mass="20444">VFEKLQKLIGTKNELSLGLSWTLIRCLDQESNILINTPLKRTEFNSKLVVVISLMDECFMPTFYRRSGIHMIQSVLYNCGSNFNRFNYRGFYTAILERGDEIITASSIRYDYSGYGQSSKKEEQEGLRSTCDEKNMFSREDYKTMPFTQYVINETLRLGGIAIWLMRTVKEDVEY</sequence>